<accession>A0A931HXY8</accession>
<gene>
    <name evidence="2" type="ORF">H0267_14775</name>
</gene>
<organism evidence="2 3">
    <name type="scientific">Halobacillus yeomjeoni</name>
    <dbReference type="NCBI Taxonomy" id="311194"/>
    <lineage>
        <taxon>Bacteria</taxon>
        <taxon>Bacillati</taxon>
        <taxon>Bacillota</taxon>
        <taxon>Bacilli</taxon>
        <taxon>Bacillales</taxon>
        <taxon>Bacillaceae</taxon>
        <taxon>Halobacillus</taxon>
    </lineage>
</organism>
<name>A0A931HXY8_9BACI</name>
<evidence type="ECO:0000256" key="1">
    <source>
        <dbReference type="SAM" id="MobiDB-lite"/>
    </source>
</evidence>
<protein>
    <submittedName>
        <fullName evidence="2">Uncharacterized protein</fullName>
    </submittedName>
</protein>
<feature type="region of interest" description="Disordered" evidence="1">
    <location>
        <begin position="262"/>
        <end position="299"/>
    </location>
</feature>
<feature type="compositionally biased region" description="Basic and acidic residues" evidence="1">
    <location>
        <begin position="280"/>
        <end position="299"/>
    </location>
</feature>
<reference evidence="2 3" key="1">
    <citation type="journal article" date="2005" name="Int. J. Syst. Evol. Microbiol.">
        <title>Halobacillus yeomjeoni sp. nov., isolated from a marine solar saltern in Korea.</title>
        <authorList>
            <person name="Yoon J.H."/>
            <person name="Kang S.J."/>
            <person name="Lee C.H."/>
            <person name="Oh H.W."/>
            <person name="Oh T.K."/>
        </authorList>
    </citation>
    <scope>NUCLEOTIDE SEQUENCE [LARGE SCALE GENOMIC DNA]</scope>
    <source>
        <strain evidence="2 3">KCTC 3957</strain>
    </source>
</reference>
<sequence length="511" mass="58478">MKKDKNTFVQTSWSNRQSYSRTPSAKLDRSHHAVQTERGGDSERHDQKRKRSSKRSKNSSVSIVIPPAPVHSHHSYDSAAELVEEENTHAFEREGAAINNSSNKETLFQEILTMLEDPSSNRDIYDLGLHELESKNSNMESSSSFFSQEGEWNETDYLESSFDDAPEDLEGVAFLTDIASSFESTSMEKYDGIKDYFSIQEEWERDNIESSVETDDHRPTIYEEISSLLEDSSSKGNASKGLYEESSSSKYESIEFNEDWPSSVDLSTESYQDLSSSEDEPVKFNEESLEHSQDPDVHHSQKFPELLEEMFCSPESSPYQSCFLAEDKCEESIICDDKVKDELTHIIRLPILLSRVDVEIDVMESLGVDGLCEVTKIDWAPLFVQAKAMVPSSKVFFGGTFQVVIEYVKDHKEGSLHTIKIPVYWDKVLNVDWLTAPNIARSRQNEYTFKDSLEFHYESYQEYTHPILSHLNSSNLVWHGSVEEKERGIFLQGTARLKIDLLQEQYVRSSV</sequence>
<proteinExistence type="predicted"/>
<feature type="compositionally biased region" description="Basic residues" evidence="1">
    <location>
        <begin position="47"/>
        <end position="57"/>
    </location>
</feature>
<evidence type="ECO:0000313" key="3">
    <source>
        <dbReference type="Proteomes" id="UP000614490"/>
    </source>
</evidence>
<dbReference type="EMBL" id="JADZSC010000003">
    <property type="protein sequence ID" value="MBH0231488.1"/>
    <property type="molecule type" value="Genomic_DNA"/>
</dbReference>
<comment type="caution">
    <text evidence="2">The sequence shown here is derived from an EMBL/GenBank/DDBJ whole genome shotgun (WGS) entry which is preliminary data.</text>
</comment>
<dbReference type="RefSeq" id="WP_197318110.1">
    <property type="nucleotide sequence ID" value="NZ_JADZSC010000003.1"/>
</dbReference>
<evidence type="ECO:0000313" key="2">
    <source>
        <dbReference type="EMBL" id="MBH0231488.1"/>
    </source>
</evidence>
<dbReference type="Proteomes" id="UP000614490">
    <property type="component" value="Unassembled WGS sequence"/>
</dbReference>
<feature type="compositionally biased region" description="Polar residues" evidence="1">
    <location>
        <begin position="264"/>
        <end position="275"/>
    </location>
</feature>
<dbReference type="AlphaFoldDB" id="A0A931HXY8"/>
<feature type="compositionally biased region" description="Polar residues" evidence="1">
    <location>
        <begin position="7"/>
        <end position="23"/>
    </location>
</feature>
<feature type="compositionally biased region" description="Basic and acidic residues" evidence="1">
    <location>
        <begin position="26"/>
        <end position="46"/>
    </location>
</feature>
<feature type="region of interest" description="Disordered" evidence="1">
    <location>
        <begin position="1"/>
        <end position="76"/>
    </location>
</feature>
<keyword evidence="3" id="KW-1185">Reference proteome</keyword>